<feature type="region of interest" description="Disordered" evidence="7">
    <location>
        <begin position="1"/>
        <end position="25"/>
    </location>
</feature>
<keyword evidence="2" id="KW-0597">Phosphoprotein</keyword>
<dbReference type="SUPFAM" id="SSF53901">
    <property type="entry name" value="Thiolase-like"/>
    <property type="match status" value="1"/>
</dbReference>
<organism evidence="11 12">
    <name type="scientific">Colletotrichum tofieldiae</name>
    <dbReference type="NCBI Taxonomy" id="708197"/>
    <lineage>
        <taxon>Eukaryota</taxon>
        <taxon>Fungi</taxon>
        <taxon>Dikarya</taxon>
        <taxon>Ascomycota</taxon>
        <taxon>Pezizomycotina</taxon>
        <taxon>Sordariomycetes</taxon>
        <taxon>Hypocreomycetidae</taxon>
        <taxon>Glomerellales</taxon>
        <taxon>Glomerellaceae</taxon>
        <taxon>Colletotrichum</taxon>
        <taxon>Colletotrichum spaethianum species complex</taxon>
    </lineage>
</organism>
<dbReference type="PROSITE" id="PS52004">
    <property type="entry name" value="KS3_2"/>
    <property type="match status" value="1"/>
</dbReference>
<dbReference type="GO" id="GO:0030639">
    <property type="term" value="P:polyketide biosynthetic process"/>
    <property type="evidence" value="ECO:0007669"/>
    <property type="project" value="UniProtKB-ARBA"/>
</dbReference>
<evidence type="ECO:0000256" key="2">
    <source>
        <dbReference type="ARBA" id="ARBA00022553"/>
    </source>
</evidence>
<accession>A0A166V9P3</accession>
<dbReference type="InterPro" id="IPR013968">
    <property type="entry name" value="PKS_KR"/>
</dbReference>
<dbReference type="Pfam" id="PF23114">
    <property type="entry name" value="NAD-bd_HRPKS_sdrA"/>
    <property type="match status" value="1"/>
</dbReference>
<dbReference type="FunFam" id="3.40.50.720:FF:000209">
    <property type="entry name" value="Polyketide synthase Pks12"/>
    <property type="match status" value="1"/>
</dbReference>
<dbReference type="InterPro" id="IPR056501">
    <property type="entry name" value="NAD-bd_HRPKS_sdrA"/>
</dbReference>
<dbReference type="PROSITE" id="PS00012">
    <property type="entry name" value="PHOSPHOPANTETHEINE"/>
    <property type="match status" value="1"/>
</dbReference>
<dbReference type="InterPro" id="IPR014030">
    <property type="entry name" value="Ketoacyl_synth_N"/>
</dbReference>
<dbReference type="Gene3D" id="3.40.50.720">
    <property type="entry name" value="NAD(P)-binding Rossmann-like Domain"/>
    <property type="match status" value="3"/>
</dbReference>
<evidence type="ECO:0000256" key="3">
    <source>
        <dbReference type="ARBA" id="ARBA00022679"/>
    </source>
</evidence>
<evidence type="ECO:0000313" key="11">
    <source>
        <dbReference type="EMBL" id="KZL74334.1"/>
    </source>
</evidence>
<dbReference type="GO" id="GO:0006633">
    <property type="term" value="P:fatty acid biosynthetic process"/>
    <property type="evidence" value="ECO:0007669"/>
    <property type="project" value="TreeGrafter"/>
</dbReference>
<dbReference type="SUPFAM" id="SSF55048">
    <property type="entry name" value="Probable ACP-binding domain of malonyl-CoA ACP transacylase"/>
    <property type="match status" value="1"/>
</dbReference>
<dbReference type="Gene3D" id="3.90.180.10">
    <property type="entry name" value="Medium-chain alcohol dehydrogenases, catalytic domain"/>
    <property type="match status" value="2"/>
</dbReference>
<dbReference type="Pfam" id="PF14765">
    <property type="entry name" value="PS-DH"/>
    <property type="match status" value="1"/>
</dbReference>
<dbReference type="Proteomes" id="UP000076552">
    <property type="component" value="Unassembled WGS sequence"/>
</dbReference>
<comment type="caution">
    <text evidence="11">The sequence shown here is derived from an EMBL/GenBank/DDBJ whole genome shotgun (WGS) entry which is preliminary data.</text>
</comment>
<dbReference type="InterPro" id="IPR006162">
    <property type="entry name" value="Ppantetheine_attach_site"/>
</dbReference>
<dbReference type="CDD" id="cd05195">
    <property type="entry name" value="enoyl_red"/>
    <property type="match status" value="1"/>
</dbReference>
<dbReference type="GO" id="GO:0031177">
    <property type="term" value="F:phosphopantetheine binding"/>
    <property type="evidence" value="ECO:0007669"/>
    <property type="project" value="InterPro"/>
</dbReference>
<feature type="domain" description="PKS/mFAS DH" evidence="10">
    <location>
        <begin position="987"/>
        <end position="1292"/>
    </location>
</feature>
<dbReference type="InterPro" id="IPR016039">
    <property type="entry name" value="Thiolase-like"/>
</dbReference>
<dbReference type="CDD" id="cd00833">
    <property type="entry name" value="PKS"/>
    <property type="match status" value="1"/>
</dbReference>
<feature type="active site" description="Proton donor; for dehydratase activity" evidence="6">
    <location>
        <position position="1198"/>
    </location>
</feature>
<dbReference type="GO" id="GO:0016491">
    <property type="term" value="F:oxidoreductase activity"/>
    <property type="evidence" value="ECO:0007669"/>
    <property type="project" value="UniProtKB-KW"/>
</dbReference>
<dbReference type="PROSITE" id="PS52019">
    <property type="entry name" value="PKS_MFAS_DH"/>
    <property type="match status" value="1"/>
</dbReference>
<dbReference type="Pfam" id="PF16197">
    <property type="entry name" value="KAsynt_C_assoc"/>
    <property type="match status" value="1"/>
</dbReference>
<dbReference type="SMART" id="SM00825">
    <property type="entry name" value="PKS_KS"/>
    <property type="match status" value="1"/>
</dbReference>
<name>A0A166V9P3_9PEZI</name>
<dbReference type="SMART" id="SM00823">
    <property type="entry name" value="PKS_PP"/>
    <property type="match status" value="1"/>
</dbReference>
<sequence>MAEGYAGCGQEAASNHTNGTPSTNGTAGVNGYVGMNGSADVNGFADVNGSSDANGSSSVNGSAGVNGSSHSSKGFIQDPIAVVGLACRLPDNCNTPHALWKFLESGSIAKNTPPQSRFNIETHYDGSLKNKTMASPGGMFLQNVDPADIDAQFFKLSRLEAVSMDPQQRQLLEVVYEGLENAGVALEHLDGKLVGCFVASFACDYGDMQARDPEDRAAATVVGIGRAMLSNRISHFLNIHGPSMTIDTACSGSLTGLDVACRYLHTKEINSAIVAGCNIYLSPEHVMDHHMGANGTASLSGKCHTFDEKADGYIKAEAVNMVYIKRLSDAIRDGDPIRAIIRGTATNSDGWTAGIASPNSEAQARAIRQAYANAGITDLSATSYVECHGTGTRAGDVIEVNGVASVFGPSRPSGKPLRIGSVKANIGHSEPGAGISGLLKTILSLEKGIIPGNPTFITPNPKLDFASLKVLPSKEATRWPAVPFRRASVNSFGYGGSNAHVILDAPVGLETHVSSYLKESADLFEDEETVGKPYILAFSANDDQSLRAQYVALDRHLMDPSVKVDLRDLAYTLSEKRTKHYHRGYTVTRTSSVDLQSLTVGSVRPEQPRLGFIFTGQGAQWSEMGKELIETFPAAASRIRHLDEVLQSIPEPCTWTLFDMLTKPQRPEDLKRPEISQPICTALQLALLAVIDTAGIRSQAVAGHSSGEIAAAVAAGFLTPAQAIKIAYYRGQATSAATFESPVGMLAAGLGADTIAPYLHNSSVQIACFNSPASVTLSGKQSDLESLESKLKADGHFARLLQVSAAYHSRYMHPIASLYRDLLETRVDWTEPSKSRAAMFSSTTGKLVERSPGPEYWVQNMVTPVLFSQSISAMLSQAEPVNVLIEIGPSNALSGPVNQIKTALSKSTEYIPAWKRGAEALQTFLDLAGKLFIMGSSINLAAMNRDDLEKSPSFITDLPNYQWNHSTKYWYENEASVDWRFRKFSHHDLLGGKVLGTPWNEPVWKKVLKLSDLPWLQDHKIGDGVIFPASGYVAMAVEAIFQKNKAIGRLADNVETHQVSYKLRDISFSRAMPLEDQDQDTKILFSLTPCSSTKDSWHEFNVSSLSKSIAIEHCKGRISIVDQPVEYEDLRPFRHSTPAALWYKAMRDVGYNFGTGFQRLQEIEATAGLRENRASVSFAIPESKTRQSVYPLHPASIDSCFQAGAPSLWSGHRSSVGNLMLPVMIDELVISAHGDRPEVGIAVANARFTGIGRIDDAQRYKTNVSVYNEKNGELLLGLSGLRFHAVESSNKSQSHPYSQTAWKPDFTFLSNERLARVLESKAESGDDSVSAAIGELVGLVAHKNPGVKIKESSLVGSDSFWIDHVRPIASQISADCEYLFSVPSQDAGLESRTKYARSGNVTFGVHDPENPFAELHAEGPFGLLIVRVKIYWLYRTEVSKELILIFNQTSRPLSAVRALLESVRRAVSDDGFLLVLQENDIASQSGSLEHFYTNGDSGSIDDSFLPGFEMIPTTLNGESSMANIKIAYFGAAVADGPAGSMKPPVHLVRFQNQDDTKDIENALQTVHGWQLLEQALPLDNLPDGCTVVVLDEILSPVISNISDDQYLALQKLVEKRCRLLWVTAGAQMHVTHPEQSLFVGVARSLRSEDPGALILCLDVESSSGSGSIDAIDAAIKHLLSADTFEFSDSEFAERDGLLHVCRIVPDNLINQSEEKAVKGAEPQVRSLHNQEPCIRLISDRPGRLESLHWAESRDHDILEDHKIEVEVHATALNFKVSVSGTRSGVRHEADLESVKDLANVMGFVPANEHQTGFEASGIVTRVGKDIDKFHPGDRVVIIRRDGGCFANKVKHIVEGVHLIPDWMSFEVTKPPATVLIHSASGGVGLAAIQLCKYFGAEIYVTVGSEQKRKFLRETCGIPEDRMFSSRSVTFAPKFMKATNGRGADIILNSLTGDMLHESWRCIAENGRFIEIGKKDMLDRHNLSMEPFSWNASYRAFDLSLKLLAQTMKLANDGHITPLHICKTFPFGNIVEAFRYMRDGKHLGKIVIADSNRDATEVPIKPAATSLLLKPNMSYLISGGLKGLCGSLAIYLARQGAKNLVVLSRSGHDDKVSQSVIYHLRALGTTVDLIRGDVTKIEDVRRAFSSASTPVAGIIQGAMVLRDKLFPSMTPEEFRAPNEPKVCGTRNLHDVAQEQDVPVDFFTMLSSISGVVGHSAQTNYAAGNVFQDAFAAYRRSLGLPATAVNLGLIEDVGYFTERQHFSRRLESKGWPPINEALLHKILRLSILQQVAPINPESASQLITGIPYPLVSSSPMQPHHRFSALRPVAGASRTEDTGDSHLAVLKKASKGQSDVDQTTLLASTVEVINTVLMRSLGMAEPLEVSRPLASYGIDSLVAVELRNWVRSELGVEVSALEVTGAKTLVALCEAILKKM</sequence>
<dbReference type="SUPFAM" id="SSF52151">
    <property type="entry name" value="FabD/lysophospholipase-like"/>
    <property type="match status" value="1"/>
</dbReference>
<dbReference type="Gene3D" id="3.40.47.10">
    <property type="match status" value="1"/>
</dbReference>
<keyword evidence="12" id="KW-1185">Reference proteome</keyword>
<evidence type="ECO:0000259" key="8">
    <source>
        <dbReference type="PROSITE" id="PS50075"/>
    </source>
</evidence>
<dbReference type="SMART" id="SM00829">
    <property type="entry name" value="PKS_ER"/>
    <property type="match status" value="1"/>
</dbReference>
<dbReference type="InterPro" id="IPR036291">
    <property type="entry name" value="NAD(P)-bd_dom_sf"/>
</dbReference>
<dbReference type="SMART" id="SM00826">
    <property type="entry name" value="PKS_DH"/>
    <property type="match status" value="1"/>
</dbReference>
<dbReference type="InterPro" id="IPR020806">
    <property type="entry name" value="PKS_PP-bd"/>
</dbReference>
<dbReference type="STRING" id="708197.A0A166V9P3"/>
<keyword evidence="5" id="KW-0511">Multifunctional enzyme</keyword>
<dbReference type="Pfam" id="PF00109">
    <property type="entry name" value="ketoacyl-synt"/>
    <property type="match status" value="1"/>
</dbReference>
<evidence type="ECO:0000256" key="6">
    <source>
        <dbReference type="PROSITE-ProRule" id="PRU01363"/>
    </source>
</evidence>
<dbReference type="PANTHER" id="PTHR43775:SF18">
    <property type="entry name" value="ENZYME, PUTATIVE (JCVI)-RELATED"/>
    <property type="match status" value="1"/>
</dbReference>
<evidence type="ECO:0000259" key="9">
    <source>
        <dbReference type="PROSITE" id="PS52004"/>
    </source>
</evidence>
<dbReference type="InterPro" id="IPR057326">
    <property type="entry name" value="KR_dom"/>
</dbReference>
<dbReference type="GO" id="GO:1901336">
    <property type="term" value="P:lactone biosynthetic process"/>
    <property type="evidence" value="ECO:0007669"/>
    <property type="project" value="UniProtKB-ARBA"/>
</dbReference>
<dbReference type="InterPro" id="IPR011032">
    <property type="entry name" value="GroES-like_sf"/>
</dbReference>
<reference evidence="11 12" key="1">
    <citation type="submission" date="2015-06" db="EMBL/GenBank/DDBJ databases">
        <title>Survival trade-offs in plant roots during colonization by closely related pathogenic and mutualistic fungi.</title>
        <authorList>
            <person name="Hacquard S."/>
            <person name="Kracher B."/>
            <person name="Hiruma K."/>
            <person name="Weinman A."/>
            <person name="Muench P."/>
            <person name="Garrido Oter R."/>
            <person name="Ver Loren van Themaat E."/>
            <person name="Dallerey J.-F."/>
            <person name="Damm U."/>
            <person name="Henrissat B."/>
            <person name="Lespinet O."/>
            <person name="Thon M."/>
            <person name="Kemen E."/>
            <person name="McHardy A.C."/>
            <person name="Schulze-Lefert P."/>
            <person name="O'Connell R.J."/>
        </authorList>
    </citation>
    <scope>NUCLEOTIDE SEQUENCE [LARGE SCALE GENOMIC DNA]</scope>
    <source>
        <strain evidence="11 12">0861</strain>
    </source>
</reference>
<dbReference type="InterPro" id="IPR009081">
    <property type="entry name" value="PP-bd_ACP"/>
</dbReference>
<feature type="domain" description="Carrier" evidence="8">
    <location>
        <begin position="2353"/>
        <end position="2433"/>
    </location>
</feature>
<evidence type="ECO:0000256" key="4">
    <source>
        <dbReference type="ARBA" id="ARBA00023002"/>
    </source>
</evidence>
<gene>
    <name evidence="11" type="ORF">CT0861_11023</name>
</gene>
<dbReference type="Gene3D" id="3.40.366.10">
    <property type="entry name" value="Malonyl-Coenzyme A Acyl Carrier Protein, domain 2"/>
    <property type="match status" value="1"/>
</dbReference>
<protein>
    <submittedName>
        <fullName evidence="11">Polyketide synthase</fullName>
    </submittedName>
</protein>
<dbReference type="Pfam" id="PF02801">
    <property type="entry name" value="Ketoacyl-synt_C"/>
    <property type="match status" value="1"/>
</dbReference>
<dbReference type="SUPFAM" id="SSF51735">
    <property type="entry name" value="NAD(P)-binding Rossmann-fold domains"/>
    <property type="match status" value="3"/>
</dbReference>
<dbReference type="Gene3D" id="3.10.129.110">
    <property type="entry name" value="Polyketide synthase dehydratase"/>
    <property type="match status" value="1"/>
</dbReference>
<dbReference type="InterPro" id="IPR020807">
    <property type="entry name" value="PKS_DH"/>
</dbReference>
<dbReference type="InterPro" id="IPR036736">
    <property type="entry name" value="ACP-like_sf"/>
</dbReference>
<feature type="compositionally biased region" description="Polar residues" evidence="7">
    <location>
        <begin position="12"/>
        <end position="25"/>
    </location>
</feature>
<dbReference type="Pfam" id="PF08659">
    <property type="entry name" value="KR"/>
    <property type="match status" value="1"/>
</dbReference>
<dbReference type="EMBL" id="LFIV01000033">
    <property type="protein sequence ID" value="KZL74334.1"/>
    <property type="molecule type" value="Genomic_DNA"/>
</dbReference>
<dbReference type="InterPro" id="IPR020843">
    <property type="entry name" value="ER"/>
</dbReference>
<dbReference type="InterPro" id="IPR016035">
    <property type="entry name" value="Acyl_Trfase/lysoPLipase"/>
</dbReference>
<proteinExistence type="predicted"/>
<keyword evidence="4" id="KW-0560">Oxidoreductase</keyword>
<dbReference type="SUPFAM" id="SSF47336">
    <property type="entry name" value="ACP-like"/>
    <property type="match status" value="1"/>
</dbReference>
<dbReference type="InterPro" id="IPR049551">
    <property type="entry name" value="PKS_DH_C"/>
</dbReference>
<dbReference type="InterPro" id="IPR050091">
    <property type="entry name" value="PKS_NRPS_Biosynth_Enz"/>
</dbReference>
<evidence type="ECO:0000313" key="12">
    <source>
        <dbReference type="Proteomes" id="UP000076552"/>
    </source>
</evidence>
<dbReference type="InterPro" id="IPR020841">
    <property type="entry name" value="PKS_Beta-ketoAc_synthase_dom"/>
</dbReference>
<dbReference type="InterPro" id="IPR042104">
    <property type="entry name" value="PKS_dehydratase_sf"/>
</dbReference>
<dbReference type="SUPFAM" id="SSF50129">
    <property type="entry name" value="GroES-like"/>
    <property type="match status" value="1"/>
</dbReference>
<dbReference type="PROSITE" id="PS50075">
    <property type="entry name" value="CARRIER"/>
    <property type="match status" value="1"/>
</dbReference>
<evidence type="ECO:0000259" key="10">
    <source>
        <dbReference type="PROSITE" id="PS52019"/>
    </source>
</evidence>
<dbReference type="InterPro" id="IPR016036">
    <property type="entry name" value="Malonyl_transacylase_ACP-bd"/>
</dbReference>
<feature type="region of interest" description="C-terminal hotdog fold" evidence="6">
    <location>
        <begin position="1134"/>
        <end position="1292"/>
    </location>
</feature>
<feature type="region of interest" description="N-terminal hotdog fold" evidence="6">
    <location>
        <begin position="987"/>
        <end position="1125"/>
    </location>
</feature>
<dbReference type="InterPro" id="IPR049552">
    <property type="entry name" value="PKS_DH_N"/>
</dbReference>
<dbReference type="Pfam" id="PF21089">
    <property type="entry name" value="PKS_DH_N"/>
    <property type="match status" value="1"/>
</dbReference>
<dbReference type="Gene3D" id="1.10.1200.10">
    <property type="entry name" value="ACP-like"/>
    <property type="match status" value="1"/>
</dbReference>
<evidence type="ECO:0000256" key="7">
    <source>
        <dbReference type="SAM" id="MobiDB-lite"/>
    </source>
</evidence>
<feature type="domain" description="Ketosynthase family 3 (KS3)" evidence="9">
    <location>
        <begin position="77"/>
        <end position="505"/>
    </location>
</feature>
<dbReference type="Pfam" id="PF00698">
    <property type="entry name" value="Acyl_transf_1"/>
    <property type="match status" value="1"/>
</dbReference>
<dbReference type="Pfam" id="PF13602">
    <property type="entry name" value="ADH_zinc_N_2"/>
    <property type="match status" value="1"/>
</dbReference>
<feature type="region of interest" description="Disordered" evidence="7">
    <location>
        <begin position="51"/>
        <end position="70"/>
    </location>
</feature>
<evidence type="ECO:0000256" key="5">
    <source>
        <dbReference type="ARBA" id="ARBA00023268"/>
    </source>
</evidence>
<dbReference type="PANTHER" id="PTHR43775">
    <property type="entry name" value="FATTY ACID SYNTHASE"/>
    <property type="match status" value="1"/>
</dbReference>
<feature type="active site" description="Proton acceptor; for dehydratase activity" evidence="6">
    <location>
        <position position="1019"/>
    </location>
</feature>
<keyword evidence="3" id="KW-0808">Transferase</keyword>
<dbReference type="SMART" id="SM00827">
    <property type="entry name" value="PKS_AT"/>
    <property type="match status" value="1"/>
</dbReference>
<dbReference type="InterPro" id="IPR014043">
    <property type="entry name" value="Acyl_transferase_dom"/>
</dbReference>
<dbReference type="SMART" id="SM00822">
    <property type="entry name" value="PKS_KR"/>
    <property type="match status" value="1"/>
</dbReference>
<dbReference type="InterPro" id="IPR014031">
    <property type="entry name" value="Ketoacyl_synth_C"/>
</dbReference>
<keyword evidence="1" id="KW-0596">Phosphopantetheine</keyword>
<dbReference type="Pfam" id="PF00550">
    <property type="entry name" value="PP-binding"/>
    <property type="match status" value="1"/>
</dbReference>
<dbReference type="InterPro" id="IPR032821">
    <property type="entry name" value="PKS_assoc"/>
</dbReference>
<dbReference type="InterPro" id="IPR049900">
    <property type="entry name" value="PKS_mFAS_DH"/>
</dbReference>
<dbReference type="InterPro" id="IPR001227">
    <property type="entry name" value="Ac_transferase_dom_sf"/>
</dbReference>
<evidence type="ECO:0000256" key="1">
    <source>
        <dbReference type="ARBA" id="ARBA00022450"/>
    </source>
</evidence>
<dbReference type="GO" id="GO:0004312">
    <property type="term" value="F:fatty acid synthase activity"/>
    <property type="evidence" value="ECO:0007669"/>
    <property type="project" value="TreeGrafter"/>
</dbReference>